<sequence length="258" mass="25929">MRERAWVVVLGVVAALLVLLGPVRGTQARWSESEALTGTAVRTGALDLRVDGQDALALPALSGTDLLPGAVLTRIVTISNAGSVPLTYTWASSGTDPDGRHLAAALDRSWRSVTGGACGSALPAGPRSLAPGASESVCLRIALPDDASASVAGSTTRLTFEVDSAVGGWTDEAPVETGTLTTMVLTTPAITCTPLSVSWATVPGATAYRILDAHSGAVLSTLSTGTLTQLLGGVFGSVEVQAVFGTSGWASAPSAACG</sequence>
<dbReference type="Proteomes" id="UP000780875">
    <property type="component" value="Unassembled WGS sequence"/>
</dbReference>
<name>A0ABS7UCV7_9ACTN</name>
<organism evidence="1 2">
    <name type="scientific">Nocardioides mangrovi</name>
    <dbReference type="NCBI Taxonomy" id="2874580"/>
    <lineage>
        <taxon>Bacteria</taxon>
        <taxon>Bacillati</taxon>
        <taxon>Actinomycetota</taxon>
        <taxon>Actinomycetes</taxon>
        <taxon>Propionibacteriales</taxon>
        <taxon>Nocardioidaceae</taxon>
        <taxon>Nocardioides</taxon>
    </lineage>
</organism>
<protein>
    <recommendedName>
        <fullName evidence="3">DUF11 domain-containing protein</fullName>
    </recommendedName>
</protein>
<dbReference type="RefSeq" id="WP_224122868.1">
    <property type="nucleotide sequence ID" value="NZ_JAIQZJ010000005.1"/>
</dbReference>
<comment type="caution">
    <text evidence="1">The sequence shown here is derived from an EMBL/GenBank/DDBJ whole genome shotgun (WGS) entry which is preliminary data.</text>
</comment>
<proteinExistence type="predicted"/>
<evidence type="ECO:0000313" key="1">
    <source>
        <dbReference type="EMBL" id="MBZ5738493.1"/>
    </source>
</evidence>
<dbReference type="EMBL" id="JAIQZJ010000005">
    <property type="protein sequence ID" value="MBZ5738493.1"/>
    <property type="molecule type" value="Genomic_DNA"/>
</dbReference>
<evidence type="ECO:0008006" key="3">
    <source>
        <dbReference type="Google" id="ProtNLM"/>
    </source>
</evidence>
<gene>
    <name evidence="1" type="ORF">K8U61_10005</name>
</gene>
<keyword evidence="2" id="KW-1185">Reference proteome</keyword>
<accession>A0ABS7UCV7</accession>
<reference evidence="1 2" key="1">
    <citation type="submission" date="2021-09" db="EMBL/GenBank/DDBJ databases">
        <title>Whole genome sequence of Nocardioides sp. GBK3QG-3.</title>
        <authorList>
            <person name="Tuo L."/>
        </authorList>
    </citation>
    <scope>NUCLEOTIDE SEQUENCE [LARGE SCALE GENOMIC DNA]</scope>
    <source>
        <strain evidence="1 2">GBK3QG-3</strain>
    </source>
</reference>
<evidence type="ECO:0000313" key="2">
    <source>
        <dbReference type="Proteomes" id="UP000780875"/>
    </source>
</evidence>